<dbReference type="RefSeq" id="WP_144067684.1">
    <property type="nucleotide sequence ID" value="NZ_CP041636.1"/>
</dbReference>
<dbReference type="OrthoDB" id="7210869at2"/>
<dbReference type="KEGG" id="fer:FNB15_05155"/>
<dbReference type="EMBL" id="CP041636">
    <property type="protein sequence ID" value="QDO96703.1"/>
    <property type="molecule type" value="Genomic_DNA"/>
</dbReference>
<organism evidence="1 2">
    <name type="scientific">Ferrovibrio terrae</name>
    <dbReference type="NCBI Taxonomy" id="2594003"/>
    <lineage>
        <taxon>Bacteria</taxon>
        <taxon>Pseudomonadati</taxon>
        <taxon>Pseudomonadota</taxon>
        <taxon>Alphaproteobacteria</taxon>
        <taxon>Rhodospirillales</taxon>
        <taxon>Rhodospirillaceae</taxon>
        <taxon>Ferrovibrio</taxon>
    </lineage>
</organism>
<sequence length="117" mass="13714">MTEGRPALFPTVARIWRGRVKRDRADEYATYLYEHGIKPLEQKAQGVQLLREDGETESEFVTISYWESVEAMSRFAGPDPMKIHHLERDREFLIELPKSVQVLQFLHSHGRMDRNGE</sequence>
<proteinExistence type="predicted"/>
<dbReference type="Proteomes" id="UP000317496">
    <property type="component" value="Chromosome"/>
</dbReference>
<evidence type="ECO:0008006" key="3">
    <source>
        <dbReference type="Google" id="ProtNLM"/>
    </source>
</evidence>
<gene>
    <name evidence="1" type="ORF">FNB15_05155</name>
</gene>
<keyword evidence="2" id="KW-1185">Reference proteome</keyword>
<dbReference type="InterPro" id="IPR011008">
    <property type="entry name" value="Dimeric_a/b-barrel"/>
</dbReference>
<dbReference type="SUPFAM" id="SSF54909">
    <property type="entry name" value="Dimeric alpha+beta barrel"/>
    <property type="match status" value="1"/>
</dbReference>
<evidence type="ECO:0000313" key="2">
    <source>
        <dbReference type="Proteomes" id="UP000317496"/>
    </source>
</evidence>
<name>A0A516GYU1_9PROT</name>
<dbReference type="AlphaFoldDB" id="A0A516GYU1"/>
<accession>A0A516GYU1</accession>
<protein>
    <recommendedName>
        <fullName evidence="3">Antibiotic biosynthesis monooxygenase</fullName>
    </recommendedName>
</protein>
<evidence type="ECO:0000313" key="1">
    <source>
        <dbReference type="EMBL" id="QDO96703.1"/>
    </source>
</evidence>
<reference evidence="1 2" key="1">
    <citation type="submission" date="2019-07" db="EMBL/GenBank/DDBJ databases">
        <title>Genome sequencing for Ferrovibrio sp. K5.</title>
        <authorList>
            <person name="Park S.-J."/>
        </authorList>
    </citation>
    <scope>NUCLEOTIDE SEQUENCE [LARGE SCALE GENOMIC DNA]</scope>
    <source>
        <strain evidence="1 2">K5</strain>
    </source>
</reference>